<dbReference type="AlphaFoldDB" id="A0A0E9WLA1"/>
<evidence type="ECO:0000313" key="1">
    <source>
        <dbReference type="EMBL" id="JAH91132.1"/>
    </source>
</evidence>
<reference evidence="1" key="2">
    <citation type="journal article" date="2015" name="Fish Shellfish Immunol.">
        <title>Early steps in the European eel (Anguilla anguilla)-Vibrio vulnificus interaction in the gills: Role of the RtxA13 toxin.</title>
        <authorList>
            <person name="Callol A."/>
            <person name="Pajuelo D."/>
            <person name="Ebbesson L."/>
            <person name="Teles M."/>
            <person name="MacKenzie S."/>
            <person name="Amaro C."/>
        </authorList>
    </citation>
    <scope>NUCLEOTIDE SEQUENCE</scope>
</reference>
<accession>A0A0E9WLA1</accession>
<reference evidence="1" key="1">
    <citation type="submission" date="2014-11" db="EMBL/GenBank/DDBJ databases">
        <authorList>
            <person name="Amaro Gonzalez C."/>
        </authorList>
    </citation>
    <scope>NUCLEOTIDE SEQUENCE</scope>
</reference>
<proteinExistence type="predicted"/>
<organism evidence="1">
    <name type="scientific">Anguilla anguilla</name>
    <name type="common">European freshwater eel</name>
    <name type="synonym">Muraena anguilla</name>
    <dbReference type="NCBI Taxonomy" id="7936"/>
    <lineage>
        <taxon>Eukaryota</taxon>
        <taxon>Metazoa</taxon>
        <taxon>Chordata</taxon>
        <taxon>Craniata</taxon>
        <taxon>Vertebrata</taxon>
        <taxon>Euteleostomi</taxon>
        <taxon>Actinopterygii</taxon>
        <taxon>Neopterygii</taxon>
        <taxon>Teleostei</taxon>
        <taxon>Anguilliformes</taxon>
        <taxon>Anguillidae</taxon>
        <taxon>Anguilla</taxon>
    </lineage>
</organism>
<protein>
    <submittedName>
        <fullName evidence="1">Uncharacterized protein</fullName>
    </submittedName>
</protein>
<dbReference type="EMBL" id="GBXM01017445">
    <property type="protein sequence ID" value="JAH91132.1"/>
    <property type="molecule type" value="Transcribed_RNA"/>
</dbReference>
<name>A0A0E9WLA1_ANGAN</name>
<sequence length="52" mass="6102">MRTDSLIPVQICVCDIKPQSSTFTTRWWCCITESVQCPIDDMEIRHNIIFLN</sequence>